<keyword evidence="5" id="KW-1185">Reference proteome</keyword>
<dbReference type="EMBL" id="JAUUTY010000685">
    <property type="protein sequence ID" value="KAK1594933.1"/>
    <property type="molecule type" value="Genomic_DNA"/>
</dbReference>
<feature type="compositionally biased region" description="Basic and acidic residues" evidence="2">
    <location>
        <begin position="342"/>
        <end position="363"/>
    </location>
</feature>
<feature type="region of interest" description="Disordered" evidence="2">
    <location>
        <begin position="1"/>
        <end position="55"/>
    </location>
</feature>
<feature type="compositionally biased region" description="Low complexity" evidence="2">
    <location>
        <begin position="499"/>
        <end position="522"/>
    </location>
</feature>
<accession>A0AAD8V766</accession>
<dbReference type="Proteomes" id="UP001231189">
    <property type="component" value="Unassembled WGS sequence"/>
</dbReference>
<protein>
    <recommendedName>
        <fullName evidence="3">Transposase (putative) gypsy type domain-containing protein</fullName>
    </recommendedName>
</protein>
<reference evidence="4" key="1">
    <citation type="submission" date="2023-07" db="EMBL/GenBank/DDBJ databases">
        <title>A chromosome-level genome assembly of Lolium multiflorum.</title>
        <authorList>
            <person name="Chen Y."/>
            <person name="Copetti D."/>
            <person name="Kolliker R."/>
            <person name="Studer B."/>
        </authorList>
    </citation>
    <scope>NUCLEOTIDE SEQUENCE</scope>
    <source>
        <strain evidence="4">02402/16</strain>
        <tissue evidence="4">Leaf</tissue>
    </source>
</reference>
<dbReference type="AlphaFoldDB" id="A0AAD8V766"/>
<feature type="compositionally biased region" description="Polar residues" evidence="2">
    <location>
        <begin position="537"/>
        <end position="550"/>
    </location>
</feature>
<comment type="caution">
    <text evidence="4">The sequence shown here is derived from an EMBL/GenBank/DDBJ whole genome shotgun (WGS) entry which is preliminary data.</text>
</comment>
<feature type="compositionally biased region" description="Polar residues" evidence="2">
    <location>
        <begin position="32"/>
        <end position="46"/>
    </location>
</feature>
<keyword evidence="1" id="KW-0175">Coiled coil</keyword>
<evidence type="ECO:0000313" key="4">
    <source>
        <dbReference type="EMBL" id="KAK1594933.1"/>
    </source>
</evidence>
<evidence type="ECO:0000259" key="3">
    <source>
        <dbReference type="Pfam" id="PF04195"/>
    </source>
</evidence>
<sequence length="1101" mass="119397">MSSEESLPAATSSTQDSNASGGLTDDPARMGQASSRRQEAGTSSRASGKDKTRGAWRGSDVTQYEIDWLYRSRRIPEGVICRLPRGEIQPVLEPGEAVVFLAHFERGFGLPASNFFNSLTSIQPHHLPGNAVFYLSCFVAFMEGYIGIRPARETFARFFSLRINSVQGKDIPAPKPPVQCGSCIIGSRQGSPFFKFNCLETCRLWQTTFFYVKNAGDNDLINLPAFNPAPPSKTNWQYNPGTDHAETNRVVRFMLRLMKDTNICSDDIVRTFICRRVLPLQKRAHKISEMYGPGDPTKITGLPLSKADVVLKANQICQTDMPDDWEWGICPLSSKNPPSQDARARFPRIDSDRRGPCRKRPLDKYDPDPFIHWLDLRMGRTPSSRLGKSPPEPADTPSASNDPQIHEHVPPLQAEVGDEFLDKLVAEGQKNDPPAAGAGPSHASSGKRPRTEVLGGKHVSTKRYKQKRIPMSSGPALELGSAGSAGSARTSTPPPHSSPVPSGAGNSSASPSGGTTSSGRAAPTPPDHRAEEDLSSPPETQDTGASNIGAGQTDAGQAEPLVPPPPKKKKKHASSSPTAPDTSAPVFPPPPEATPTPPPSQGPSAAKRPAPSKTPKITTFLKPGSSRGKAVEGGASGASGDVVLHVGPAALTAQDKPTGLLGRIVNLKRAGKDLGHLLPYAEKWNEADISASTRGLGKDRLPAPDPAGARSTAEHFSRLKRAVKEFDSAWYDATNNVVSTDDARKQLFEELLWEHRDLAEAHSHCQVVPEASLEALKAQVTKLQGEKEQLLKEHNEALDAQRTALREVKDQAMQAALQHDQALKDARVAAEARLAEVVEDSTNANTVLSAELEEERKSRKAAERLIDTMATDHKEYDRLVMKIDALALQHFLESQAYAVKKVREDRIAREFPNMDAHWDGYDYLVALSARVQHMRCVDRLLADLPAAAIQIFKVLWPEEELPENITLTANRLKDAGHRIREWQCSAARAGADTALRSACSWYPALDLDALQGVRADAPTDTDPALTAQRQDRAYRLAEYAEVRTFIPPPPGVKDYLSDEEEEDGGDEGEAAEDVPPEAPEAGAALPEDVEAGDAAPDAPAA</sequence>
<evidence type="ECO:0000256" key="2">
    <source>
        <dbReference type="SAM" id="MobiDB-lite"/>
    </source>
</evidence>
<feature type="compositionally biased region" description="Acidic residues" evidence="2">
    <location>
        <begin position="1057"/>
        <end position="1075"/>
    </location>
</feature>
<feature type="domain" description="Transposase (putative) gypsy type" evidence="3">
    <location>
        <begin position="98"/>
        <end position="162"/>
    </location>
</feature>
<feature type="region of interest" description="Disordered" evidence="2">
    <location>
        <begin position="328"/>
        <end position="363"/>
    </location>
</feature>
<feature type="compositionally biased region" description="Polar residues" evidence="2">
    <location>
        <begin position="1"/>
        <end position="21"/>
    </location>
</feature>
<gene>
    <name evidence="4" type="ORF">QYE76_007567</name>
</gene>
<feature type="coiled-coil region" evidence="1">
    <location>
        <begin position="773"/>
        <end position="811"/>
    </location>
</feature>
<evidence type="ECO:0000256" key="1">
    <source>
        <dbReference type="SAM" id="Coils"/>
    </source>
</evidence>
<feature type="region of interest" description="Disordered" evidence="2">
    <location>
        <begin position="429"/>
        <end position="636"/>
    </location>
</feature>
<name>A0AAD8V766_LOLMU</name>
<dbReference type="PANTHER" id="PTHR33026">
    <property type="entry name" value="OS06G0360600 PROTEIN"/>
    <property type="match status" value="1"/>
</dbReference>
<proteinExistence type="predicted"/>
<dbReference type="InterPro" id="IPR007321">
    <property type="entry name" value="Transposase_28"/>
</dbReference>
<feature type="compositionally biased region" description="Basic residues" evidence="2">
    <location>
        <begin position="459"/>
        <end position="468"/>
    </location>
</feature>
<feature type="compositionally biased region" description="Pro residues" evidence="2">
    <location>
        <begin position="586"/>
        <end position="601"/>
    </location>
</feature>
<feature type="compositionally biased region" description="Low complexity" evidence="2">
    <location>
        <begin position="1079"/>
        <end position="1101"/>
    </location>
</feature>
<dbReference type="Pfam" id="PF04195">
    <property type="entry name" value="Transposase_28"/>
    <property type="match status" value="1"/>
</dbReference>
<feature type="region of interest" description="Disordered" evidence="2">
    <location>
        <begin position="694"/>
        <end position="713"/>
    </location>
</feature>
<organism evidence="4 5">
    <name type="scientific">Lolium multiflorum</name>
    <name type="common">Italian ryegrass</name>
    <name type="synonym">Lolium perenne subsp. multiflorum</name>
    <dbReference type="NCBI Taxonomy" id="4521"/>
    <lineage>
        <taxon>Eukaryota</taxon>
        <taxon>Viridiplantae</taxon>
        <taxon>Streptophyta</taxon>
        <taxon>Embryophyta</taxon>
        <taxon>Tracheophyta</taxon>
        <taxon>Spermatophyta</taxon>
        <taxon>Magnoliopsida</taxon>
        <taxon>Liliopsida</taxon>
        <taxon>Poales</taxon>
        <taxon>Poaceae</taxon>
        <taxon>BOP clade</taxon>
        <taxon>Pooideae</taxon>
        <taxon>Poodae</taxon>
        <taxon>Poeae</taxon>
        <taxon>Poeae Chloroplast Group 2 (Poeae type)</taxon>
        <taxon>Loliodinae</taxon>
        <taxon>Loliinae</taxon>
        <taxon>Lolium</taxon>
    </lineage>
</organism>
<dbReference type="PANTHER" id="PTHR33026:SF7">
    <property type="entry name" value="OS03G0100275 PROTEIN"/>
    <property type="match status" value="1"/>
</dbReference>
<feature type="region of interest" description="Disordered" evidence="2">
    <location>
        <begin position="1045"/>
        <end position="1101"/>
    </location>
</feature>
<feature type="compositionally biased region" description="Low complexity" evidence="2">
    <location>
        <begin position="433"/>
        <end position="446"/>
    </location>
</feature>
<feature type="region of interest" description="Disordered" evidence="2">
    <location>
        <begin position="381"/>
        <end position="406"/>
    </location>
</feature>
<feature type="compositionally biased region" description="Low complexity" evidence="2">
    <location>
        <begin position="574"/>
        <end position="585"/>
    </location>
</feature>
<feature type="compositionally biased region" description="Low complexity" evidence="2">
    <location>
        <begin position="472"/>
        <end position="491"/>
    </location>
</feature>
<evidence type="ECO:0000313" key="5">
    <source>
        <dbReference type="Proteomes" id="UP001231189"/>
    </source>
</evidence>